<reference evidence="2" key="1">
    <citation type="submission" date="2021-02" db="EMBL/GenBank/DDBJ databases">
        <authorList>
            <person name="Nowell W R."/>
        </authorList>
    </citation>
    <scope>NUCLEOTIDE SEQUENCE</scope>
</reference>
<dbReference type="OrthoDB" id="9990702at2759"/>
<protein>
    <submittedName>
        <fullName evidence="2">Uncharacterized protein</fullName>
    </submittedName>
</protein>
<comment type="caution">
    <text evidence="2">The sequence shown here is derived from an EMBL/GenBank/DDBJ whole genome shotgun (WGS) entry which is preliminary data.</text>
</comment>
<gene>
    <name evidence="2" type="ORF">QVE165_LOCUS22212</name>
</gene>
<dbReference type="Proteomes" id="UP000663832">
    <property type="component" value="Unassembled WGS sequence"/>
</dbReference>
<accession>A0A814RNK3</accession>
<feature type="region of interest" description="Disordered" evidence="1">
    <location>
        <begin position="300"/>
        <end position="330"/>
    </location>
</feature>
<feature type="compositionally biased region" description="Pro residues" evidence="1">
    <location>
        <begin position="300"/>
        <end position="309"/>
    </location>
</feature>
<proteinExistence type="predicted"/>
<name>A0A814RNK3_9BILA</name>
<evidence type="ECO:0000313" key="3">
    <source>
        <dbReference type="Proteomes" id="UP000663832"/>
    </source>
</evidence>
<keyword evidence="3" id="KW-1185">Reference proteome</keyword>
<evidence type="ECO:0000256" key="1">
    <source>
        <dbReference type="SAM" id="MobiDB-lite"/>
    </source>
</evidence>
<feature type="compositionally biased region" description="Pro residues" evidence="1">
    <location>
        <begin position="321"/>
        <end position="330"/>
    </location>
</feature>
<dbReference type="EMBL" id="CAJNOM010000145">
    <property type="protein sequence ID" value="CAF1136098.1"/>
    <property type="molecule type" value="Genomic_DNA"/>
</dbReference>
<organism evidence="2 3">
    <name type="scientific">Adineta steineri</name>
    <dbReference type="NCBI Taxonomy" id="433720"/>
    <lineage>
        <taxon>Eukaryota</taxon>
        <taxon>Metazoa</taxon>
        <taxon>Spiralia</taxon>
        <taxon>Gnathifera</taxon>
        <taxon>Rotifera</taxon>
        <taxon>Eurotatoria</taxon>
        <taxon>Bdelloidea</taxon>
        <taxon>Adinetida</taxon>
        <taxon>Adinetidae</taxon>
        <taxon>Adineta</taxon>
    </lineage>
</organism>
<evidence type="ECO:0000313" key="2">
    <source>
        <dbReference type="EMBL" id="CAF1136098.1"/>
    </source>
</evidence>
<sequence>MSIKKTAICYLTRIPDGETIEFAEQLARDSRLSSNTDIYIMIDDNNYQIQSNSLINFIQINNNECITNGYHSSNKLEMNKDCISWDKALYYFCQVKQMNYSFVWLIEDDTFIPSVDAFVSLHEKYSKEGQGDLICQKNDENLYGNTSTWKWGDVVGKFSPPWYHSMVCAIGCSRKLLDTIANYAQQKRFLPFIEYMFNTLAMQNHLKVVIAPELSTIVFRENWTWEHIQQRPNNWFHPFKNEHIRRDNRLKMANAWKAPPQNTEQMANVWQTPSQNTGYQGNTQCQGQMPQYPYFMEPSYCPPPPPPPNSGNVISSLVYPPNVPPPYPPH</sequence>
<dbReference type="AlphaFoldDB" id="A0A814RNK3"/>